<gene>
    <name evidence="1" type="ORF">CDG60_05720</name>
</gene>
<name>A0A3B7M0K9_9GAMM</name>
<dbReference type="AlphaFoldDB" id="A0A3B7M0K9"/>
<reference evidence="2" key="1">
    <citation type="submission" date="2018-09" db="EMBL/GenBank/DDBJ databases">
        <title>The complete genome of Acinetobacter sp. strain WCHAc010005.</title>
        <authorList>
            <person name="Hu Y."/>
            <person name="Long H."/>
            <person name="Feng Y."/>
            <person name="Zong Z."/>
        </authorList>
    </citation>
    <scope>NUCLEOTIDE SEQUENCE [LARGE SCALE GENOMIC DNA]</scope>
    <source>
        <strain evidence="2">WCHAc010005</strain>
    </source>
</reference>
<sequence length="245" mass="28006">MLFSTISLFCVSLCEAKENIVARPWIKIKIEKEELSRICREASVRCNDMGSSLWKVKNTHDQILYLLTDRLELVQLKKVGEKLAVLNHWKFKNYSHSITEYGDDEFNSGGMSVYPAFYPISADIDAIALVSQWYAGYSGGGREESIADFVALESNGKYQPAMSSIPFSLSERIRACFSEKDYKTSPHCHDESGSTLSIQFKDVGKPYYQWTLNYTDFTWDAGKTEKFKKVKKHSVVLMPFGRKIQ</sequence>
<accession>A0A3B7M0K9</accession>
<dbReference type="KEGG" id="achi:CDG60_05720"/>
<organism evidence="1 2">
    <name type="scientific">Acinetobacter chinensis</name>
    <dbReference type="NCBI Taxonomy" id="2004650"/>
    <lineage>
        <taxon>Bacteria</taxon>
        <taxon>Pseudomonadati</taxon>
        <taxon>Pseudomonadota</taxon>
        <taxon>Gammaproteobacteria</taxon>
        <taxon>Moraxellales</taxon>
        <taxon>Moraxellaceae</taxon>
        <taxon>Acinetobacter</taxon>
    </lineage>
</organism>
<evidence type="ECO:0000313" key="2">
    <source>
        <dbReference type="Proteomes" id="UP000263753"/>
    </source>
</evidence>
<dbReference type="EMBL" id="CP032134">
    <property type="protein sequence ID" value="AXY56113.1"/>
    <property type="molecule type" value="Genomic_DNA"/>
</dbReference>
<evidence type="ECO:0000313" key="1">
    <source>
        <dbReference type="EMBL" id="AXY56113.1"/>
    </source>
</evidence>
<proteinExistence type="predicted"/>
<protein>
    <submittedName>
        <fullName evidence="1">Uncharacterized protein</fullName>
    </submittedName>
</protein>
<dbReference type="Proteomes" id="UP000263753">
    <property type="component" value="Chromosome"/>
</dbReference>